<evidence type="ECO:0000313" key="1">
    <source>
        <dbReference type="EMBL" id="OAT25484.1"/>
    </source>
</evidence>
<organism evidence="1 2">
    <name type="scientific">Buttiauxella ferragutiae ATCC 51602</name>
    <dbReference type="NCBI Taxonomy" id="1354252"/>
    <lineage>
        <taxon>Bacteria</taxon>
        <taxon>Pseudomonadati</taxon>
        <taxon>Pseudomonadota</taxon>
        <taxon>Gammaproteobacteria</taxon>
        <taxon>Enterobacterales</taxon>
        <taxon>Enterobacteriaceae</taxon>
        <taxon>Buttiauxella</taxon>
    </lineage>
</organism>
<sequence>MIFRQCAGRQAWHLILQVRGHIIALKTHPKACDSDTGKFLAKYFSKQIE</sequence>
<dbReference type="EMBL" id="LXEQ01000053">
    <property type="protein sequence ID" value="OAT25484.1"/>
    <property type="molecule type" value="Genomic_DNA"/>
</dbReference>
<proteinExistence type="predicted"/>
<evidence type="ECO:0000313" key="2">
    <source>
        <dbReference type="Proteomes" id="UP000078407"/>
    </source>
</evidence>
<accession>A0ABX2W4C0</accession>
<comment type="caution">
    <text evidence="1">The sequence shown here is derived from an EMBL/GenBank/DDBJ whole genome shotgun (WGS) entry which is preliminary data.</text>
</comment>
<gene>
    <name evidence="1" type="ORF">M976_03627</name>
</gene>
<name>A0ABX2W4C0_9ENTR</name>
<protein>
    <recommendedName>
        <fullName evidence="3">Transposase</fullName>
    </recommendedName>
</protein>
<reference evidence="1 2" key="1">
    <citation type="submission" date="2016-04" db="EMBL/GenBank/DDBJ databases">
        <title>ATOL: Assembling a taxonomically balanced genome-scale reconstruction of the evolutionary history of the Enterobacteriaceae.</title>
        <authorList>
            <person name="Plunkett G.III."/>
            <person name="Neeno-Eckwall E.C."/>
            <person name="Glasner J.D."/>
            <person name="Perna N.T."/>
        </authorList>
    </citation>
    <scope>NUCLEOTIDE SEQUENCE [LARGE SCALE GENOMIC DNA]</scope>
    <source>
        <strain evidence="1 2">ATCC 51602</strain>
    </source>
</reference>
<keyword evidence="2" id="KW-1185">Reference proteome</keyword>
<evidence type="ECO:0008006" key="3">
    <source>
        <dbReference type="Google" id="ProtNLM"/>
    </source>
</evidence>
<dbReference type="Proteomes" id="UP000078407">
    <property type="component" value="Unassembled WGS sequence"/>
</dbReference>